<proteinExistence type="predicted"/>
<dbReference type="EMBL" id="RQEY01000023">
    <property type="protein sequence ID" value="TGK36708.1"/>
    <property type="molecule type" value="Genomic_DNA"/>
</dbReference>
<organism evidence="1 2">
    <name type="scientific">Leptospira andrefontaineae</name>
    <dbReference type="NCBI Taxonomy" id="2484976"/>
    <lineage>
        <taxon>Bacteria</taxon>
        <taxon>Pseudomonadati</taxon>
        <taxon>Spirochaetota</taxon>
        <taxon>Spirochaetia</taxon>
        <taxon>Leptospirales</taxon>
        <taxon>Leptospiraceae</taxon>
        <taxon>Leptospira</taxon>
    </lineage>
</organism>
<comment type="caution">
    <text evidence="1">The sequence shown here is derived from an EMBL/GenBank/DDBJ whole genome shotgun (WGS) entry which is preliminary data.</text>
</comment>
<keyword evidence="2" id="KW-1185">Reference proteome</keyword>
<reference evidence="1" key="1">
    <citation type="journal article" date="2019" name="PLoS Negl. Trop. Dis.">
        <title>Revisiting the worldwide diversity of Leptospira species in the environment.</title>
        <authorList>
            <person name="Vincent A.T."/>
            <person name="Schiettekatte O."/>
            <person name="Bourhy P."/>
            <person name="Veyrier F.J."/>
            <person name="Picardeau M."/>
        </authorList>
    </citation>
    <scope>NUCLEOTIDE SEQUENCE [LARGE SCALE GENOMIC DNA]</scope>
    <source>
        <strain evidence="1">201800301</strain>
    </source>
</reference>
<accession>A0A4R9GYD2</accession>
<dbReference type="Proteomes" id="UP000298097">
    <property type="component" value="Unassembled WGS sequence"/>
</dbReference>
<gene>
    <name evidence="1" type="ORF">EHO65_16985</name>
</gene>
<evidence type="ECO:0000313" key="2">
    <source>
        <dbReference type="Proteomes" id="UP000298097"/>
    </source>
</evidence>
<name>A0A4R9GYD2_9LEPT</name>
<dbReference type="OrthoDB" id="344209at2"/>
<protein>
    <submittedName>
        <fullName evidence="1">Uncharacterized protein</fullName>
    </submittedName>
</protein>
<sequence length="201" mass="23481">MHVPKTLSGAHEIQEHWMEVRSGAPDYDSKDPDIEIEFPSEDPARFVYYEDGFTSWTGWGKNYENLYGPISKLIRKELNDHKEDYPGKHKIIIQKFKLESIDHWTYNQVNVEMEADIISSGKTWHYEFKDGIESRVTDFMATLATVPILLGWIIHLPYMGHRGNREDQVNQMGRVALLDFMDEIKKHSIDTKRTPNKKGNK</sequence>
<dbReference type="AlphaFoldDB" id="A0A4R9GYD2"/>
<evidence type="ECO:0000313" key="1">
    <source>
        <dbReference type="EMBL" id="TGK36708.1"/>
    </source>
</evidence>